<dbReference type="InterPro" id="IPR007612">
    <property type="entry name" value="LOR"/>
</dbReference>
<sequence length="166" mass="18486">MELFFRDRFFSSGTSEIMDASGSELGHIDLKSAFGSSLDIYDSSRNLIYSGKFRVFSNKWNVLDPQGDTIGIVRSRISFLEKKFEYQAGSRGIFTITSPAFSRDFTIVDEQGEVVAGFEKISGFFSSGAYRLQNNSSEIDSYELIAVIMGVHSIRKRQSQAANSAP</sequence>
<evidence type="ECO:0000313" key="2">
    <source>
        <dbReference type="EMBL" id="MBD7968296.1"/>
    </source>
</evidence>
<keyword evidence="3" id="KW-1185">Reference proteome</keyword>
<evidence type="ECO:0000313" key="3">
    <source>
        <dbReference type="Proteomes" id="UP000608071"/>
    </source>
</evidence>
<comment type="caution">
    <text evidence="2">The sequence shown here is derived from an EMBL/GenBank/DDBJ whole genome shotgun (WGS) entry which is preliminary data.</text>
</comment>
<reference evidence="2 3" key="1">
    <citation type="submission" date="2020-08" db="EMBL/GenBank/DDBJ databases">
        <title>A Genomic Blueprint of the Chicken Gut Microbiome.</title>
        <authorList>
            <person name="Gilroy R."/>
            <person name="Ravi A."/>
            <person name="Getino M."/>
            <person name="Pursley I."/>
            <person name="Horton D.L."/>
            <person name="Alikhan N.-F."/>
            <person name="Baker D."/>
            <person name="Gharbi K."/>
            <person name="Hall N."/>
            <person name="Watson M."/>
            <person name="Adriaenssens E.M."/>
            <person name="Foster-Nyarko E."/>
            <person name="Jarju S."/>
            <person name="Secka A."/>
            <person name="Antonio M."/>
            <person name="Oren A."/>
            <person name="Chaudhuri R."/>
            <person name="La Ragione R.M."/>
            <person name="Hildebrand F."/>
            <person name="Pallen M.J."/>
        </authorList>
    </citation>
    <scope>NUCLEOTIDE SEQUENCE [LARGE SCALE GENOMIC DNA]</scope>
    <source>
        <strain evidence="2 3">Sa2BVA9</strain>
    </source>
</reference>
<dbReference type="RefSeq" id="WP_191799538.1">
    <property type="nucleotide sequence ID" value="NZ_JACSQL010000003.1"/>
</dbReference>
<organism evidence="2 3">
    <name type="scientific">Paenibacillus gallinarum</name>
    <dbReference type="NCBI Taxonomy" id="2762232"/>
    <lineage>
        <taxon>Bacteria</taxon>
        <taxon>Bacillati</taxon>
        <taxon>Bacillota</taxon>
        <taxon>Bacilli</taxon>
        <taxon>Bacillales</taxon>
        <taxon>Paenibacillaceae</taxon>
        <taxon>Paenibacillus</taxon>
    </lineage>
</organism>
<name>A0ABR8SXP8_9BACL</name>
<comment type="similarity">
    <text evidence="1">Belongs to the LOR family.</text>
</comment>
<gene>
    <name evidence="2" type="ORF">H9647_09485</name>
</gene>
<proteinExistence type="inferred from homology"/>
<evidence type="ECO:0008006" key="4">
    <source>
        <dbReference type="Google" id="ProtNLM"/>
    </source>
</evidence>
<evidence type="ECO:0000256" key="1">
    <source>
        <dbReference type="ARBA" id="ARBA00005437"/>
    </source>
</evidence>
<accession>A0ABR8SXP8</accession>
<dbReference type="EMBL" id="JACSQL010000003">
    <property type="protein sequence ID" value="MBD7968296.1"/>
    <property type="molecule type" value="Genomic_DNA"/>
</dbReference>
<dbReference type="SUPFAM" id="SSF54518">
    <property type="entry name" value="Tubby C-terminal domain-like"/>
    <property type="match status" value="1"/>
</dbReference>
<dbReference type="Pfam" id="PF04525">
    <property type="entry name" value="LOR"/>
    <property type="match status" value="1"/>
</dbReference>
<dbReference type="Proteomes" id="UP000608071">
    <property type="component" value="Unassembled WGS sequence"/>
</dbReference>
<dbReference type="InterPro" id="IPR038595">
    <property type="entry name" value="LOR_sf"/>
</dbReference>
<dbReference type="Gene3D" id="2.40.160.200">
    <property type="entry name" value="LURP1-related"/>
    <property type="match status" value="1"/>
</dbReference>
<dbReference type="InterPro" id="IPR025659">
    <property type="entry name" value="Tubby-like_C"/>
</dbReference>
<protein>
    <recommendedName>
        <fullName evidence="4">WG repeat-containing protein</fullName>
    </recommendedName>
</protein>